<feature type="domain" description="Aminopeptidase N-like N-terminal" evidence="12">
    <location>
        <begin position="3"/>
        <end position="95"/>
    </location>
</feature>
<dbReference type="InterPro" id="IPR045357">
    <property type="entry name" value="Aminopeptidase_N-like_N"/>
</dbReference>
<dbReference type="InterPro" id="IPR034016">
    <property type="entry name" value="M1_APN-typ"/>
</dbReference>
<dbReference type="PRINTS" id="PR00756">
    <property type="entry name" value="ALADIPTASE"/>
</dbReference>
<dbReference type="GO" id="GO:0043171">
    <property type="term" value="P:peptide catabolic process"/>
    <property type="evidence" value="ECO:0007669"/>
    <property type="project" value="TreeGrafter"/>
</dbReference>
<evidence type="ECO:0000256" key="3">
    <source>
        <dbReference type="ARBA" id="ARBA00022670"/>
    </source>
</evidence>
<evidence type="ECO:0000256" key="5">
    <source>
        <dbReference type="ARBA" id="ARBA00022801"/>
    </source>
</evidence>
<dbReference type="STRING" id="948595.A0A024RE52"/>
<evidence type="ECO:0000256" key="9">
    <source>
        <dbReference type="PIRSR" id="PIRSR634016-3"/>
    </source>
</evidence>
<evidence type="ECO:0000313" key="13">
    <source>
        <dbReference type="EMBL" id="ETA55739.1"/>
    </source>
</evidence>
<organism evidence="13 14">
    <name type="scientific">Vavraia culicis (isolate floridensis)</name>
    <name type="common">Microsporidian parasite</name>
    <dbReference type="NCBI Taxonomy" id="948595"/>
    <lineage>
        <taxon>Eukaryota</taxon>
        <taxon>Fungi</taxon>
        <taxon>Fungi incertae sedis</taxon>
        <taxon>Microsporidia</taxon>
        <taxon>Pleistophoridae</taxon>
        <taxon>Vavraia</taxon>
    </lineage>
</organism>
<keyword evidence="7" id="KW-0482">Metalloprotease</keyword>
<feature type="binding site" evidence="9">
    <location>
        <position position="197"/>
    </location>
    <ligand>
        <name>Zn(2+)</name>
        <dbReference type="ChEBI" id="CHEBI:29105"/>
        <note>catalytic</note>
    </ligand>
</feature>
<evidence type="ECO:0000256" key="6">
    <source>
        <dbReference type="ARBA" id="ARBA00022833"/>
    </source>
</evidence>
<dbReference type="InParanoid" id="A0A024RE52"/>
<dbReference type="Proteomes" id="UP000011081">
    <property type="component" value="Unassembled WGS sequence"/>
</dbReference>
<dbReference type="VEuPathDB" id="MicrosporidiaDB:VCUG_02857"/>
<name>A0A024RE52_VAVCU</name>
<comment type="cofactor">
    <cofactor evidence="9">
        <name>Zn(2+)</name>
        <dbReference type="ChEBI" id="CHEBI:29105"/>
    </cofactor>
    <text evidence="9">Binds 1 zinc ion per subunit.</text>
</comment>
<accession>A0A024RE52</accession>
<keyword evidence="5" id="KW-0378">Hydrolase</keyword>
<comment type="similarity">
    <text evidence="1">Belongs to the peptidase M1 family.</text>
</comment>
<dbReference type="GO" id="GO:0006508">
    <property type="term" value="P:proteolysis"/>
    <property type="evidence" value="ECO:0007669"/>
    <property type="project" value="UniProtKB-KW"/>
</dbReference>
<dbReference type="GeneID" id="19880713"/>
<feature type="binding site" evidence="9">
    <location>
        <position position="193"/>
    </location>
    <ligand>
        <name>Zn(2+)</name>
        <dbReference type="ChEBI" id="CHEBI:29105"/>
        <note>catalytic</note>
    </ligand>
</feature>
<dbReference type="HOGENOM" id="CLU_003705_4_0_1"/>
<dbReference type="InterPro" id="IPR027268">
    <property type="entry name" value="Peptidase_M4/M1_CTD_sf"/>
</dbReference>
<evidence type="ECO:0000256" key="10">
    <source>
        <dbReference type="PIRSR" id="PIRSR634016-4"/>
    </source>
</evidence>
<dbReference type="EMBL" id="GL877576">
    <property type="protein sequence ID" value="ETA55739.1"/>
    <property type="molecule type" value="Genomic_DNA"/>
</dbReference>
<dbReference type="GO" id="GO:0042277">
    <property type="term" value="F:peptide binding"/>
    <property type="evidence" value="ECO:0007669"/>
    <property type="project" value="TreeGrafter"/>
</dbReference>
<keyword evidence="4 9" id="KW-0479">Metal-binding</keyword>
<dbReference type="InterPro" id="IPR050344">
    <property type="entry name" value="Peptidase_M1_aminopeptidases"/>
</dbReference>
<keyword evidence="14" id="KW-1185">Reference proteome</keyword>
<evidence type="ECO:0000256" key="1">
    <source>
        <dbReference type="ARBA" id="ARBA00010136"/>
    </source>
</evidence>
<dbReference type="MEROPS" id="M01.024"/>
<evidence type="ECO:0000256" key="8">
    <source>
        <dbReference type="PIRSR" id="PIRSR634016-1"/>
    </source>
</evidence>
<dbReference type="GO" id="GO:0016020">
    <property type="term" value="C:membrane"/>
    <property type="evidence" value="ECO:0007669"/>
    <property type="project" value="TreeGrafter"/>
</dbReference>
<evidence type="ECO:0000256" key="4">
    <source>
        <dbReference type="ARBA" id="ARBA00022723"/>
    </source>
</evidence>
<proteinExistence type="inferred from homology"/>
<dbReference type="InterPro" id="IPR042097">
    <property type="entry name" value="Aminopeptidase_N-like_N_sf"/>
</dbReference>
<reference evidence="14" key="1">
    <citation type="submission" date="2011-03" db="EMBL/GenBank/DDBJ databases">
        <title>The genome sequence of Vavraia culicis strain floridensis.</title>
        <authorList>
            <consortium name="The Broad Institute Genome Sequencing Platform"/>
            <person name="Cuomo C."/>
            <person name="Becnel J."/>
            <person name="Sanscrainte N."/>
            <person name="Young S.K."/>
            <person name="Zeng Q."/>
            <person name="Gargeya S."/>
            <person name="Fitzgerald M."/>
            <person name="Haas B."/>
            <person name="Abouelleil A."/>
            <person name="Alvarado L."/>
            <person name="Arachchi H.M."/>
            <person name="Berlin A."/>
            <person name="Chapman S.B."/>
            <person name="Gearin G."/>
            <person name="Goldberg J."/>
            <person name="Griggs A."/>
            <person name="Gujja S."/>
            <person name="Hansen M."/>
            <person name="Heiman D."/>
            <person name="Howarth C."/>
            <person name="Larimer J."/>
            <person name="Lui A."/>
            <person name="MacDonald P.J.P."/>
            <person name="McCowen C."/>
            <person name="Montmayeur A."/>
            <person name="Murphy C."/>
            <person name="Neiman D."/>
            <person name="Pearson M."/>
            <person name="Priest M."/>
            <person name="Roberts A."/>
            <person name="Saif S."/>
            <person name="Shea T."/>
            <person name="Sisk P."/>
            <person name="Stolte C."/>
            <person name="Sykes S."/>
            <person name="Wortman J."/>
            <person name="Nusbaum C."/>
            <person name="Birren B."/>
        </authorList>
    </citation>
    <scope>NUCLEOTIDE SEQUENCE [LARGE SCALE GENOMIC DNA]</scope>
    <source>
        <strain evidence="14">floridensis</strain>
    </source>
</reference>
<dbReference type="Pfam" id="PF01433">
    <property type="entry name" value="Peptidase_M1"/>
    <property type="match status" value="1"/>
</dbReference>
<dbReference type="GO" id="GO:0005615">
    <property type="term" value="C:extracellular space"/>
    <property type="evidence" value="ECO:0007669"/>
    <property type="project" value="TreeGrafter"/>
</dbReference>
<dbReference type="PANTHER" id="PTHR11533:SF174">
    <property type="entry name" value="PUROMYCIN-SENSITIVE AMINOPEPTIDASE-RELATED"/>
    <property type="match status" value="1"/>
</dbReference>
<dbReference type="InterPro" id="IPR001930">
    <property type="entry name" value="Peptidase_M1"/>
</dbReference>
<feature type="binding site" evidence="9">
    <location>
        <position position="216"/>
    </location>
    <ligand>
        <name>Zn(2+)</name>
        <dbReference type="ChEBI" id="CHEBI:29105"/>
        <note>catalytic</note>
    </ligand>
</feature>
<dbReference type="OrthoDB" id="10031169at2759"/>
<sequence>MPITFNGRVTTKMEGFYSSEYGTDQKMYSTHFEPTDARKAFPCFDHPATKATFDIEITADKDFTILSNMSAKDEVIKGTRKTVTFNRMKRTSTYLIAFVVGDLQKITKGRVSVYSTYDVDQGMYALHVADQVLQFFEEYFGIEYPLDKLDMVAVPEFSMGAMKNWGYNEANLLFNKDKSSMTQRRLITETVAHEIAHQWFGNLVTPKWWDDLWLNEGFATWAAALGCNAIREKQKNDPNIVNPTNTNELLIDWEPWVSFISDDLNRGMEFDTLDSSHPIKVPVYHPSEINQIFDAISYSKSASLIRMVENYLGAEVFRKKIGKYLRKYSYGNASSE</sequence>
<dbReference type="GO" id="GO:0005737">
    <property type="term" value="C:cytoplasm"/>
    <property type="evidence" value="ECO:0007669"/>
    <property type="project" value="TreeGrafter"/>
</dbReference>
<dbReference type="GO" id="GO:0070006">
    <property type="term" value="F:metalloaminopeptidase activity"/>
    <property type="evidence" value="ECO:0007669"/>
    <property type="project" value="TreeGrafter"/>
</dbReference>
<dbReference type="InterPro" id="IPR014782">
    <property type="entry name" value="Peptidase_M1_dom"/>
</dbReference>
<dbReference type="RefSeq" id="XP_008075713.1">
    <property type="nucleotide sequence ID" value="XM_008077522.1"/>
</dbReference>
<keyword evidence="2 13" id="KW-0031">Aminopeptidase</keyword>
<keyword evidence="3" id="KW-0645">Protease</keyword>
<dbReference type="SUPFAM" id="SSF55486">
    <property type="entry name" value="Metalloproteases ('zincins'), catalytic domain"/>
    <property type="match status" value="1"/>
</dbReference>
<dbReference type="Gene3D" id="2.60.40.1730">
    <property type="entry name" value="tricorn interacting facor f3 domain"/>
    <property type="match status" value="1"/>
</dbReference>
<dbReference type="CDD" id="cd09601">
    <property type="entry name" value="M1_APN-Q_like"/>
    <property type="match status" value="1"/>
</dbReference>
<feature type="domain" description="Peptidase M1 membrane alanine aminopeptidase" evidence="11">
    <location>
        <begin position="124"/>
        <end position="335"/>
    </location>
</feature>
<dbReference type="SUPFAM" id="SSF63737">
    <property type="entry name" value="Leukotriene A4 hydrolase N-terminal domain"/>
    <property type="match status" value="1"/>
</dbReference>
<dbReference type="AlphaFoldDB" id="A0A024RE52"/>
<evidence type="ECO:0000256" key="7">
    <source>
        <dbReference type="ARBA" id="ARBA00023049"/>
    </source>
</evidence>
<keyword evidence="6 9" id="KW-0862">Zinc</keyword>
<dbReference type="Gene3D" id="1.10.390.10">
    <property type="entry name" value="Neutral Protease Domain 2"/>
    <property type="match status" value="1"/>
</dbReference>
<dbReference type="FunFam" id="1.10.390.10:FF:000006">
    <property type="entry name" value="Puromycin-sensitive aminopeptidase"/>
    <property type="match status" value="1"/>
</dbReference>
<evidence type="ECO:0000256" key="2">
    <source>
        <dbReference type="ARBA" id="ARBA00022438"/>
    </source>
</evidence>
<gene>
    <name evidence="13" type="ORF">VCUG_02857</name>
</gene>
<feature type="site" description="Transition state stabilizer" evidence="10">
    <location>
        <position position="298"/>
    </location>
</feature>
<evidence type="ECO:0000313" key="14">
    <source>
        <dbReference type="Proteomes" id="UP000011081"/>
    </source>
</evidence>
<evidence type="ECO:0000259" key="12">
    <source>
        <dbReference type="Pfam" id="PF17900"/>
    </source>
</evidence>
<dbReference type="PANTHER" id="PTHR11533">
    <property type="entry name" value="PROTEASE M1 ZINC METALLOPROTEASE"/>
    <property type="match status" value="1"/>
</dbReference>
<feature type="non-terminal residue" evidence="13">
    <location>
        <position position="336"/>
    </location>
</feature>
<dbReference type="Pfam" id="PF17900">
    <property type="entry name" value="Peptidase_M1_N"/>
    <property type="match status" value="1"/>
</dbReference>
<feature type="active site" description="Proton acceptor" evidence="8">
    <location>
        <position position="194"/>
    </location>
</feature>
<evidence type="ECO:0000259" key="11">
    <source>
        <dbReference type="Pfam" id="PF01433"/>
    </source>
</evidence>
<protein>
    <submittedName>
        <fullName evidence="13">Aminopeptidase 2</fullName>
    </submittedName>
</protein>
<dbReference type="GO" id="GO:0008270">
    <property type="term" value="F:zinc ion binding"/>
    <property type="evidence" value="ECO:0007669"/>
    <property type="project" value="InterPro"/>
</dbReference>